<organism evidence="4 5">
    <name type="scientific">Modicisalibacter muralis</name>
    <dbReference type="NCBI Taxonomy" id="119000"/>
    <lineage>
        <taxon>Bacteria</taxon>
        <taxon>Pseudomonadati</taxon>
        <taxon>Pseudomonadota</taxon>
        <taxon>Gammaproteobacteria</taxon>
        <taxon>Oceanospirillales</taxon>
        <taxon>Halomonadaceae</taxon>
        <taxon>Modicisalibacter</taxon>
    </lineage>
</organism>
<dbReference type="InterPro" id="IPR050811">
    <property type="entry name" value="Phosphate_ABC_transporter"/>
</dbReference>
<dbReference type="AlphaFoldDB" id="A0A1G9KRZ4"/>
<dbReference type="PANTHER" id="PTHR30570:SF6">
    <property type="entry name" value="PHOSPHATE-BINDING PROTEIN PSTS"/>
    <property type="match status" value="1"/>
</dbReference>
<evidence type="ECO:0000259" key="3">
    <source>
        <dbReference type="Pfam" id="PF12849"/>
    </source>
</evidence>
<dbReference type="SUPFAM" id="SSF53850">
    <property type="entry name" value="Periplasmic binding protein-like II"/>
    <property type="match status" value="1"/>
</dbReference>
<evidence type="ECO:0000313" key="5">
    <source>
        <dbReference type="Proteomes" id="UP000198654"/>
    </source>
</evidence>
<dbReference type="CDD" id="cd13653">
    <property type="entry name" value="PBP2_phosphate_like_1"/>
    <property type="match status" value="1"/>
</dbReference>
<protein>
    <submittedName>
        <fullName evidence="4">Phosphate ABC transporter substrate-binding protein, PhoT family (TC 3.A.1.7.1)</fullName>
    </submittedName>
</protein>
<dbReference type="Pfam" id="PF12849">
    <property type="entry name" value="PBP_like_2"/>
    <property type="match status" value="1"/>
</dbReference>
<name>A0A1G9KRZ4_9GAMM</name>
<keyword evidence="5" id="KW-1185">Reference proteome</keyword>
<sequence length="328" mass="35252">MRVSRMLCSLVVASLVLVWLSASRAAHDPVVVGSLDVTGSDTLAGLMMRWGEQFERRYPGVRLQLQASGSATAPPALTQGTSRIGAMSRRMTDAELAAFVARHGYPPTRVPVAIDALVVFVHRNNPLEALSLSQLDAIFSDTRRCGADEAIDRWGEVGLDGVWQDRPIDRHSRNSASGTFGVFKREVLCHGDFRRDVNRYPGSAAVVAAVAESVDGIGYAGMGYVTAAVKPLALIDAQGQRREANAVTAIRGAYPLTRSLYLYINLPPDGELPPLERAFFDLVLSPAGQARVREAGFIPLPEAALQAARATLKLDADTLGPHPDSVDP</sequence>
<feature type="chain" id="PRO_5011484223" evidence="2">
    <location>
        <begin position="26"/>
        <end position="328"/>
    </location>
</feature>
<evidence type="ECO:0000256" key="1">
    <source>
        <dbReference type="ARBA" id="ARBA00022729"/>
    </source>
</evidence>
<feature type="signal peptide" evidence="2">
    <location>
        <begin position="1"/>
        <end position="25"/>
    </location>
</feature>
<dbReference type="STRING" id="119000.SAMN05661010_01889"/>
<dbReference type="Proteomes" id="UP000198654">
    <property type="component" value="Unassembled WGS sequence"/>
</dbReference>
<dbReference type="InterPro" id="IPR024370">
    <property type="entry name" value="PBP_domain"/>
</dbReference>
<feature type="domain" description="PBP" evidence="3">
    <location>
        <begin position="27"/>
        <end position="286"/>
    </location>
</feature>
<reference evidence="4 5" key="1">
    <citation type="submission" date="2016-10" db="EMBL/GenBank/DDBJ databases">
        <authorList>
            <person name="de Groot N.N."/>
        </authorList>
    </citation>
    <scope>NUCLEOTIDE SEQUENCE [LARGE SCALE GENOMIC DNA]</scope>
    <source>
        <strain evidence="4 5">DSM 14789</strain>
    </source>
</reference>
<dbReference type="RefSeq" id="WP_245704162.1">
    <property type="nucleotide sequence ID" value="NZ_FNGI01000004.1"/>
</dbReference>
<dbReference type="PANTHER" id="PTHR30570">
    <property type="entry name" value="PERIPLASMIC PHOSPHATE BINDING COMPONENT OF PHOSPHATE ABC TRANSPORTER"/>
    <property type="match status" value="1"/>
</dbReference>
<accession>A0A1G9KRZ4</accession>
<dbReference type="Gene3D" id="3.40.190.10">
    <property type="entry name" value="Periplasmic binding protein-like II"/>
    <property type="match status" value="2"/>
</dbReference>
<evidence type="ECO:0000256" key="2">
    <source>
        <dbReference type="SAM" id="SignalP"/>
    </source>
</evidence>
<proteinExistence type="predicted"/>
<keyword evidence="1 2" id="KW-0732">Signal</keyword>
<gene>
    <name evidence="4" type="ORF">SAMN05661010_01889</name>
</gene>
<dbReference type="EMBL" id="FNGI01000004">
    <property type="protein sequence ID" value="SDL52399.1"/>
    <property type="molecule type" value="Genomic_DNA"/>
</dbReference>
<evidence type="ECO:0000313" key="4">
    <source>
        <dbReference type="EMBL" id="SDL52399.1"/>
    </source>
</evidence>